<sequence>MRILLALGAALCGLVLAMPAQSAGGPDWSATVTELPAGGQAIGNPQAPVTLTEYLSYTCPHCAEYVEQSRAGDLDQLVDKGEVQLEYVHALRDPLDIAAAMLVGCAPPADAGKLHNAIFAAQADLVDAARGVPGMYSRVPVATLDDIQAVAKGSGLRALAIKAGMTDAAIDTCLSDRAMLDKLRATSQLVWSQIRGTPAFAINGRLTAAHGWGEVQTALGAAGAK</sequence>
<dbReference type="EMBL" id="JAGRQC010000003">
    <property type="protein sequence ID" value="MBR0552865.1"/>
    <property type="molecule type" value="Genomic_DNA"/>
</dbReference>
<dbReference type="SUPFAM" id="SSF52833">
    <property type="entry name" value="Thioredoxin-like"/>
    <property type="match status" value="1"/>
</dbReference>
<dbReference type="InterPro" id="IPR036249">
    <property type="entry name" value="Thioredoxin-like_sf"/>
</dbReference>
<dbReference type="Pfam" id="PF13462">
    <property type="entry name" value="Thioredoxin_4"/>
    <property type="match status" value="1"/>
</dbReference>
<reference evidence="3" key="1">
    <citation type="submission" date="2021-04" db="EMBL/GenBank/DDBJ databases">
        <title>Ouciella asimina sp. nov., isolated from the surface seawater in the hydrothermal field of Okinawa Trough.</title>
        <authorList>
            <person name="Shuang W."/>
        </authorList>
    </citation>
    <scope>NUCLEOTIDE SEQUENCE</scope>
    <source>
        <strain evidence="3">LXI357</strain>
    </source>
</reference>
<evidence type="ECO:0000313" key="3">
    <source>
        <dbReference type="EMBL" id="MBR0552865.1"/>
    </source>
</evidence>
<evidence type="ECO:0000313" key="4">
    <source>
        <dbReference type="Proteomes" id="UP000676996"/>
    </source>
</evidence>
<gene>
    <name evidence="3" type="ORF">J7S20_10145</name>
</gene>
<name>A0A8T4IID9_9SPHN</name>
<protein>
    <submittedName>
        <fullName evidence="3">Thioredoxin domain-containing protein</fullName>
    </submittedName>
</protein>
<evidence type="ECO:0000256" key="1">
    <source>
        <dbReference type="SAM" id="SignalP"/>
    </source>
</evidence>
<feature type="signal peptide" evidence="1">
    <location>
        <begin position="1"/>
        <end position="22"/>
    </location>
</feature>
<proteinExistence type="predicted"/>
<dbReference type="AlphaFoldDB" id="A0A8T4IID9"/>
<dbReference type="Gene3D" id="1.10.40.110">
    <property type="match status" value="1"/>
</dbReference>
<dbReference type="RefSeq" id="WP_284054128.1">
    <property type="nucleotide sequence ID" value="NZ_JAGRQC010000003.1"/>
</dbReference>
<feature type="domain" description="Thioredoxin-like fold" evidence="2">
    <location>
        <begin position="40"/>
        <end position="219"/>
    </location>
</feature>
<accession>A0A8T4IID9</accession>
<evidence type="ECO:0000259" key="2">
    <source>
        <dbReference type="Pfam" id="PF13462"/>
    </source>
</evidence>
<keyword evidence="1" id="KW-0732">Signal</keyword>
<dbReference type="Gene3D" id="3.40.30.10">
    <property type="entry name" value="Glutaredoxin"/>
    <property type="match status" value="1"/>
</dbReference>
<comment type="caution">
    <text evidence="3">The sequence shown here is derived from an EMBL/GenBank/DDBJ whole genome shotgun (WGS) entry which is preliminary data.</text>
</comment>
<keyword evidence="4" id="KW-1185">Reference proteome</keyword>
<dbReference type="InterPro" id="IPR012336">
    <property type="entry name" value="Thioredoxin-like_fold"/>
</dbReference>
<feature type="chain" id="PRO_5035884469" evidence="1">
    <location>
        <begin position="23"/>
        <end position="225"/>
    </location>
</feature>
<dbReference type="Proteomes" id="UP000676996">
    <property type="component" value="Unassembled WGS sequence"/>
</dbReference>
<organism evidence="3 4">
    <name type="scientific">Stakelama marina</name>
    <dbReference type="NCBI Taxonomy" id="2826939"/>
    <lineage>
        <taxon>Bacteria</taxon>
        <taxon>Pseudomonadati</taxon>
        <taxon>Pseudomonadota</taxon>
        <taxon>Alphaproteobacteria</taxon>
        <taxon>Sphingomonadales</taxon>
        <taxon>Sphingomonadaceae</taxon>
        <taxon>Stakelama</taxon>
    </lineage>
</organism>